<evidence type="ECO:0000256" key="8">
    <source>
        <dbReference type="RuleBase" id="RU003943"/>
    </source>
</evidence>
<feature type="transmembrane region" description="Helical" evidence="9">
    <location>
        <begin position="56"/>
        <end position="79"/>
    </location>
</feature>
<evidence type="ECO:0000256" key="1">
    <source>
        <dbReference type="ARBA" id="ARBA00004651"/>
    </source>
</evidence>
<comment type="caution">
    <text evidence="10">The sequence shown here is derived from an EMBL/GenBank/DDBJ whole genome shotgun (WGS) entry which is preliminary data.</text>
</comment>
<keyword evidence="4" id="KW-1003">Cell membrane</keyword>
<evidence type="ECO:0000256" key="5">
    <source>
        <dbReference type="ARBA" id="ARBA00022692"/>
    </source>
</evidence>
<dbReference type="Proteomes" id="UP000317977">
    <property type="component" value="Unassembled WGS sequence"/>
</dbReference>
<comment type="subcellular location">
    <subcellularLocation>
        <location evidence="1 8">Cell membrane</location>
        <topology evidence="1 8">Multi-pass membrane protein</topology>
    </subcellularLocation>
</comment>
<organism evidence="10 11">
    <name type="scientific">Rubripirellula reticaptiva</name>
    <dbReference type="NCBI Taxonomy" id="2528013"/>
    <lineage>
        <taxon>Bacteria</taxon>
        <taxon>Pseudomonadati</taxon>
        <taxon>Planctomycetota</taxon>
        <taxon>Planctomycetia</taxon>
        <taxon>Pirellulales</taxon>
        <taxon>Pirellulaceae</taxon>
        <taxon>Rubripirellula</taxon>
    </lineage>
</organism>
<dbReference type="GO" id="GO:0043190">
    <property type="term" value="C:ATP-binding cassette (ABC) transporter complex"/>
    <property type="evidence" value="ECO:0007669"/>
    <property type="project" value="InterPro"/>
</dbReference>
<evidence type="ECO:0000256" key="6">
    <source>
        <dbReference type="ARBA" id="ARBA00022989"/>
    </source>
</evidence>
<keyword evidence="5 8" id="KW-0812">Transmembrane</keyword>
<dbReference type="SUPFAM" id="SSF81345">
    <property type="entry name" value="ABC transporter involved in vitamin B12 uptake, BtuC"/>
    <property type="match status" value="1"/>
</dbReference>
<dbReference type="PANTHER" id="PTHR30477:SF8">
    <property type="entry name" value="METAL TRANSPORT SYSTEM MEMBRANE PROTEIN CT_070-RELATED"/>
    <property type="match status" value="1"/>
</dbReference>
<name>A0A5C6ELX0_9BACT</name>
<reference evidence="10 11" key="1">
    <citation type="submission" date="2019-02" db="EMBL/GenBank/DDBJ databases">
        <title>Deep-cultivation of Planctomycetes and their phenomic and genomic characterization uncovers novel biology.</title>
        <authorList>
            <person name="Wiegand S."/>
            <person name="Jogler M."/>
            <person name="Boedeker C."/>
            <person name="Pinto D."/>
            <person name="Vollmers J."/>
            <person name="Rivas-Marin E."/>
            <person name="Kohn T."/>
            <person name="Peeters S.H."/>
            <person name="Heuer A."/>
            <person name="Rast P."/>
            <person name="Oberbeckmann S."/>
            <person name="Bunk B."/>
            <person name="Jeske O."/>
            <person name="Meyerdierks A."/>
            <person name="Storesund J.E."/>
            <person name="Kallscheuer N."/>
            <person name="Luecker S."/>
            <person name="Lage O.M."/>
            <person name="Pohl T."/>
            <person name="Merkel B.J."/>
            <person name="Hornburger P."/>
            <person name="Mueller R.-W."/>
            <person name="Bruemmer F."/>
            <person name="Labrenz M."/>
            <person name="Spormann A.M."/>
            <person name="Op Den Camp H."/>
            <person name="Overmann J."/>
            <person name="Amann R."/>
            <person name="Jetten M.S.M."/>
            <person name="Mascher T."/>
            <person name="Medema M.H."/>
            <person name="Devos D.P."/>
            <person name="Kaster A.-K."/>
            <person name="Ovreas L."/>
            <person name="Rohde M."/>
            <person name="Galperin M.Y."/>
            <person name="Jogler C."/>
        </authorList>
    </citation>
    <scope>NUCLEOTIDE SEQUENCE [LARGE SCALE GENOMIC DNA]</scope>
    <source>
        <strain evidence="10 11">Poly59</strain>
    </source>
</reference>
<feature type="transmembrane region" description="Helical" evidence="9">
    <location>
        <begin position="255"/>
        <end position="274"/>
    </location>
</feature>
<accession>A0A5C6ELX0</accession>
<evidence type="ECO:0000256" key="7">
    <source>
        <dbReference type="ARBA" id="ARBA00023136"/>
    </source>
</evidence>
<proteinExistence type="inferred from homology"/>
<dbReference type="Gene3D" id="1.10.3470.10">
    <property type="entry name" value="ABC transporter involved in vitamin B12 uptake, BtuC"/>
    <property type="match status" value="1"/>
</dbReference>
<evidence type="ECO:0000313" key="10">
    <source>
        <dbReference type="EMBL" id="TWU49127.1"/>
    </source>
</evidence>
<feature type="transmembrane region" description="Helical" evidence="9">
    <location>
        <begin position="294"/>
        <end position="314"/>
    </location>
</feature>
<dbReference type="InterPro" id="IPR001626">
    <property type="entry name" value="ABC_TroCD"/>
</dbReference>
<evidence type="ECO:0000256" key="4">
    <source>
        <dbReference type="ARBA" id="ARBA00022475"/>
    </source>
</evidence>
<feature type="transmembrane region" description="Helical" evidence="9">
    <location>
        <begin position="20"/>
        <end position="44"/>
    </location>
</feature>
<dbReference type="Pfam" id="PF00950">
    <property type="entry name" value="ABC-3"/>
    <property type="match status" value="1"/>
</dbReference>
<evidence type="ECO:0000256" key="9">
    <source>
        <dbReference type="SAM" id="Phobius"/>
    </source>
</evidence>
<dbReference type="CDD" id="cd06550">
    <property type="entry name" value="TM_ABC_iron-siderophores_like"/>
    <property type="match status" value="1"/>
</dbReference>
<dbReference type="GO" id="GO:0010043">
    <property type="term" value="P:response to zinc ion"/>
    <property type="evidence" value="ECO:0007669"/>
    <property type="project" value="TreeGrafter"/>
</dbReference>
<dbReference type="RefSeq" id="WP_186776356.1">
    <property type="nucleotide sequence ID" value="NZ_SJPX01000004.1"/>
</dbReference>
<feature type="transmembrane region" description="Helical" evidence="9">
    <location>
        <begin position="85"/>
        <end position="106"/>
    </location>
</feature>
<dbReference type="PANTHER" id="PTHR30477">
    <property type="entry name" value="ABC-TRANSPORTER METAL-BINDING PROTEIN"/>
    <property type="match status" value="1"/>
</dbReference>
<keyword evidence="3 8" id="KW-0813">Transport</keyword>
<evidence type="ECO:0000256" key="2">
    <source>
        <dbReference type="ARBA" id="ARBA00008034"/>
    </source>
</evidence>
<dbReference type="InterPro" id="IPR037294">
    <property type="entry name" value="ABC_BtuC-like"/>
</dbReference>
<keyword evidence="7 9" id="KW-0472">Membrane</keyword>
<dbReference type="GO" id="GO:0055085">
    <property type="term" value="P:transmembrane transport"/>
    <property type="evidence" value="ECO:0007669"/>
    <property type="project" value="InterPro"/>
</dbReference>
<dbReference type="EMBL" id="SJPX01000004">
    <property type="protein sequence ID" value="TWU49127.1"/>
    <property type="molecule type" value="Genomic_DNA"/>
</dbReference>
<feature type="transmembrane region" description="Helical" evidence="9">
    <location>
        <begin position="118"/>
        <end position="136"/>
    </location>
</feature>
<evidence type="ECO:0000256" key="3">
    <source>
        <dbReference type="ARBA" id="ARBA00022448"/>
    </source>
</evidence>
<evidence type="ECO:0000313" key="11">
    <source>
        <dbReference type="Proteomes" id="UP000317977"/>
    </source>
</evidence>
<keyword evidence="11" id="KW-1185">Reference proteome</keyword>
<protein>
    <submittedName>
        <fullName evidence="10">Manganese transport system membrane protein MntB</fullName>
    </submittedName>
</protein>
<gene>
    <name evidence="10" type="primary">mntB_1</name>
    <name evidence="10" type="ORF">Poly59_37410</name>
</gene>
<sequence>MIDAPSSLVLMGEMPVWSSIDTWIILTSSLVAAASAIPGCFLFLRKQSMIADALTHAALPGVVIAFILAGYLQAFGVFAGDSGWAFRQSMMFGGAMVAGLLTAYLIEWVAASGWIRGDAAMGVVFTTLFAIGLILLRQFADKSDVDLECVLYGQLDTIGLARGVPPEALTCAVILVINIVLVTVLFKELLLTTFDPQLAGTLGLRPKWMHYGLMTVTTATIVTAFEVVGSILAIGMLVIPPSTAFFISRRLRPMILVSMGAGVSACVLGHLAAITLPGPITQALGLPQVESVTTAGAIVITATLQMLVAMMIGPERGILVDRFRAAGQTAR</sequence>
<dbReference type="AlphaFoldDB" id="A0A5C6ELX0"/>
<comment type="similarity">
    <text evidence="2 8">Belongs to the ABC-3 integral membrane protein family.</text>
</comment>
<keyword evidence="6 9" id="KW-1133">Transmembrane helix</keyword>